<reference evidence="9 10" key="2">
    <citation type="submission" date="2019-09" db="EMBL/GenBank/DDBJ databases">
        <authorList>
            <person name="Jin C."/>
        </authorList>
    </citation>
    <scope>NUCLEOTIDE SEQUENCE [LARGE SCALE GENOMIC DNA]</scope>
    <source>
        <strain evidence="9 10">BN140002</strain>
    </source>
</reference>
<dbReference type="SMART" id="SM00382">
    <property type="entry name" value="AAA"/>
    <property type="match status" value="1"/>
</dbReference>
<dbReference type="InterPro" id="IPR003439">
    <property type="entry name" value="ABC_transporter-like_ATP-bd"/>
</dbReference>
<proteinExistence type="inferred from homology"/>
<dbReference type="GO" id="GO:0016887">
    <property type="term" value="F:ATP hydrolysis activity"/>
    <property type="evidence" value="ECO:0007669"/>
    <property type="project" value="InterPro"/>
</dbReference>
<dbReference type="GO" id="GO:0055085">
    <property type="term" value="P:transmembrane transport"/>
    <property type="evidence" value="ECO:0007669"/>
    <property type="project" value="UniProtKB-ARBA"/>
</dbReference>
<dbReference type="SUPFAM" id="SSF52540">
    <property type="entry name" value="P-loop containing nucleoside triphosphate hydrolases"/>
    <property type="match status" value="1"/>
</dbReference>
<dbReference type="CDD" id="cd03257">
    <property type="entry name" value="ABC_NikE_OppD_transporters"/>
    <property type="match status" value="1"/>
</dbReference>
<name>A0A5B2VS47_9HYPH</name>
<keyword evidence="5" id="KW-0547">Nucleotide-binding</keyword>
<comment type="similarity">
    <text evidence="2">Belongs to the ABC transporter superfamily.</text>
</comment>
<keyword evidence="10" id="KW-1185">Reference proteome</keyword>
<keyword evidence="7" id="KW-0472">Membrane</keyword>
<keyword evidence="3" id="KW-0813">Transport</keyword>
<dbReference type="Pfam" id="PF08352">
    <property type="entry name" value="oligo_HPY"/>
    <property type="match status" value="1"/>
</dbReference>
<evidence type="ECO:0000256" key="7">
    <source>
        <dbReference type="ARBA" id="ARBA00023136"/>
    </source>
</evidence>
<comment type="caution">
    <text evidence="9">The sequence shown here is derived from an EMBL/GenBank/DDBJ whole genome shotgun (WGS) entry which is preliminary data.</text>
</comment>
<sequence length="327" mass="35164">MTEPLLQVRDLHTHFFTRAGEVKAVNGVSFSVDRGRVLGLVGESGSGKSVTGYSILGLIDPPGRIVSGSIRFEGRELVGLDPDELRALRGRRIAMVFQDATATLNPVLTVGRQMTLAIRAHERASDRAARDLALDVLKKVGIPDPASRLNTYPHELSGGMRQRVAIAVALLHRPALIVADEPTTALDVSVQAQIIFEMRDLVRSLGTAMIWITHDLATVSSLADDVLVMYAGRMVEAGPTRVTLRAPRHPYTAGLLASVPSRNPKGVDLPQIPGSTPSLLRLPPGCPFQPRCPRATPVCREDPPRVVDSGREALCHHPLPPASQAAA</sequence>
<dbReference type="GO" id="GO:0005886">
    <property type="term" value="C:plasma membrane"/>
    <property type="evidence" value="ECO:0007669"/>
    <property type="project" value="UniProtKB-SubCell"/>
</dbReference>
<dbReference type="InterPro" id="IPR013563">
    <property type="entry name" value="Oligopep_ABC_C"/>
</dbReference>
<evidence type="ECO:0000313" key="9">
    <source>
        <dbReference type="EMBL" id="KAA2241062.1"/>
    </source>
</evidence>
<dbReference type="PANTHER" id="PTHR43297">
    <property type="entry name" value="OLIGOPEPTIDE TRANSPORT ATP-BINDING PROTEIN APPD"/>
    <property type="match status" value="1"/>
</dbReference>
<feature type="domain" description="ABC transporter" evidence="8">
    <location>
        <begin position="6"/>
        <end position="256"/>
    </location>
</feature>
<dbReference type="InterPro" id="IPR017871">
    <property type="entry name" value="ABC_transporter-like_CS"/>
</dbReference>
<protein>
    <submittedName>
        <fullName evidence="9">ABC transporter ATP-binding protein</fullName>
    </submittedName>
</protein>
<evidence type="ECO:0000256" key="1">
    <source>
        <dbReference type="ARBA" id="ARBA00004417"/>
    </source>
</evidence>
<reference evidence="9 10" key="1">
    <citation type="submission" date="2019-09" db="EMBL/GenBank/DDBJ databases">
        <title>Salinarimonas rosea gen. nov., sp. nov., a new member of the a-2 subgroup of the Proteobacteria.</title>
        <authorList>
            <person name="Liu J."/>
        </authorList>
    </citation>
    <scope>NUCLEOTIDE SEQUENCE [LARGE SCALE GENOMIC DNA]</scope>
    <source>
        <strain evidence="9 10">BN140002</strain>
    </source>
</reference>
<dbReference type="OrthoDB" id="9815712at2"/>
<gene>
    <name evidence="9" type="ORF">F0L46_05340</name>
</gene>
<dbReference type="PANTHER" id="PTHR43297:SF2">
    <property type="entry name" value="DIPEPTIDE TRANSPORT ATP-BINDING PROTEIN DPPD"/>
    <property type="match status" value="1"/>
</dbReference>
<dbReference type="InterPro" id="IPR027417">
    <property type="entry name" value="P-loop_NTPase"/>
</dbReference>
<accession>A0A5B2VS47</accession>
<dbReference type="RefSeq" id="WP_149816018.1">
    <property type="nucleotide sequence ID" value="NZ_VUOA01000010.1"/>
</dbReference>
<dbReference type="AlphaFoldDB" id="A0A5B2VS47"/>
<evidence type="ECO:0000256" key="4">
    <source>
        <dbReference type="ARBA" id="ARBA00022475"/>
    </source>
</evidence>
<dbReference type="Gene3D" id="3.40.50.300">
    <property type="entry name" value="P-loop containing nucleotide triphosphate hydrolases"/>
    <property type="match status" value="1"/>
</dbReference>
<dbReference type="GO" id="GO:0015833">
    <property type="term" value="P:peptide transport"/>
    <property type="evidence" value="ECO:0007669"/>
    <property type="project" value="InterPro"/>
</dbReference>
<dbReference type="GO" id="GO:0005524">
    <property type="term" value="F:ATP binding"/>
    <property type="evidence" value="ECO:0007669"/>
    <property type="project" value="UniProtKB-KW"/>
</dbReference>
<evidence type="ECO:0000256" key="3">
    <source>
        <dbReference type="ARBA" id="ARBA00022448"/>
    </source>
</evidence>
<dbReference type="FunFam" id="3.40.50.300:FF:000016">
    <property type="entry name" value="Oligopeptide ABC transporter ATP-binding component"/>
    <property type="match status" value="1"/>
</dbReference>
<evidence type="ECO:0000313" key="10">
    <source>
        <dbReference type="Proteomes" id="UP000323142"/>
    </source>
</evidence>
<dbReference type="InterPro" id="IPR003593">
    <property type="entry name" value="AAA+_ATPase"/>
</dbReference>
<keyword evidence="4" id="KW-1003">Cell membrane</keyword>
<dbReference type="EMBL" id="VUOA01000010">
    <property type="protein sequence ID" value="KAA2241062.1"/>
    <property type="molecule type" value="Genomic_DNA"/>
</dbReference>
<keyword evidence="6 9" id="KW-0067">ATP-binding</keyword>
<dbReference type="Proteomes" id="UP000323142">
    <property type="component" value="Unassembled WGS sequence"/>
</dbReference>
<evidence type="ECO:0000259" key="8">
    <source>
        <dbReference type="PROSITE" id="PS50893"/>
    </source>
</evidence>
<evidence type="ECO:0000256" key="6">
    <source>
        <dbReference type="ARBA" id="ARBA00022840"/>
    </source>
</evidence>
<evidence type="ECO:0000256" key="2">
    <source>
        <dbReference type="ARBA" id="ARBA00005417"/>
    </source>
</evidence>
<dbReference type="PROSITE" id="PS50893">
    <property type="entry name" value="ABC_TRANSPORTER_2"/>
    <property type="match status" value="1"/>
</dbReference>
<dbReference type="Pfam" id="PF00005">
    <property type="entry name" value="ABC_tran"/>
    <property type="match status" value="1"/>
</dbReference>
<evidence type="ECO:0000256" key="5">
    <source>
        <dbReference type="ARBA" id="ARBA00022741"/>
    </source>
</evidence>
<organism evidence="9 10">
    <name type="scientific">Salinarimonas soli</name>
    <dbReference type="NCBI Taxonomy" id="1638099"/>
    <lineage>
        <taxon>Bacteria</taxon>
        <taxon>Pseudomonadati</taxon>
        <taxon>Pseudomonadota</taxon>
        <taxon>Alphaproteobacteria</taxon>
        <taxon>Hyphomicrobiales</taxon>
        <taxon>Salinarimonadaceae</taxon>
        <taxon>Salinarimonas</taxon>
    </lineage>
</organism>
<dbReference type="InterPro" id="IPR050388">
    <property type="entry name" value="ABC_Ni/Peptide_Import"/>
</dbReference>
<comment type="subcellular location">
    <subcellularLocation>
        <location evidence="1">Cell inner membrane</location>
        <topology evidence="1">Peripheral membrane protein</topology>
    </subcellularLocation>
</comment>
<dbReference type="PROSITE" id="PS00211">
    <property type="entry name" value="ABC_TRANSPORTER_1"/>
    <property type="match status" value="1"/>
</dbReference>
<dbReference type="NCBIfam" id="TIGR01727">
    <property type="entry name" value="oligo_HPY"/>
    <property type="match status" value="1"/>
</dbReference>